<sequence>MFVVARVNSLINLNSSLQQILLILLGKHESTCSPETLQSIQNLIKQDRVFNAFFDFSERIYESINSQQPINIGSQSPIIQILQKNRIVFSPVQSHESSILSKPLTSSQVNEACQLATLNHQHDSKLTQLPELDTHQDTDKEIDTKNNEANCCIHHFITDSSNVFTPYVFKPDLLKAIYLGCLDSAQNQASPCPEISALE</sequence>
<feature type="non-terminal residue" evidence="1">
    <location>
        <position position="199"/>
    </location>
</feature>
<reference evidence="1" key="1">
    <citation type="submission" date="2023-04" db="EMBL/GenBank/DDBJ databases">
        <title>Genomic characterization of faba bean (Vicia faba) microsymbionts in Mexican soils.</title>
        <authorList>
            <person name="Rivera Orduna F.N."/>
            <person name="Guevara-Luna J."/>
            <person name="Yan J."/>
            <person name="Arroyo-Herrera I."/>
            <person name="Li Y."/>
            <person name="Vasquez-Murrieta M.S."/>
            <person name="Wang E.T."/>
        </authorList>
    </citation>
    <scope>NUCLEOTIDE SEQUENCE</scope>
    <source>
        <strain evidence="1">CH26</strain>
    </source>
</reference>
<name>A0AAJ2GXJ4_9HYPH</name>
<evidence type="ECO:0000313" key="1">
    <source>
        <dbReference type="EMBL" id="MDR9777772.1"/>
    </source>
</evidence>
<proteinExistence type="predicted"/>
<comment type="caution">
    <text evidence="1">The sequence shown here is derived from an EMBL/GenBank/DDBJ whole genome shotgun (WGS) entry which is preliminary data.</text>
</comment>
<dbReference type="Proteomes" id="UP001268610">
    <property type="component" value="Unassembled WGS sequence"/>
</dbReference>
<dbReference type="EMBL" id="JAVLSF010000174">
    <property type="protein sequence ID" value="MDR9777772.1"/>
    <property type="molecule type" value="Genomic_DNA"/>
</dbReference>
<accession>A0AAJ2GXJ4</accession>
<dbReference type="RefSeq" id="WP_310865958.1">
    <property type="nucleotide sequence ID" value="NZ_JAVLSF010000174.1"/>
</dbReference>
<gene>
    <name evidence="1" type="ORF">RJJ65_35140</name>
</gene>
<protein>
    <submittedName>
        <fullName evidence="1">Uncharacterized protein</fullName>
    </submittedName>
</protein>
<dbReference type="AlphaFoldDB" id="A0AAJ2GXJ4"/>
<organism evidence="1 2">
    <name type="scientific">Rhizobium hidalgonense</name>
    <dbReference type="NCBI Taxonomy" id="1538159"/>
    <lineage>
        <taxon>Bacteria</taxon>
        <taxon>Pseudomonadati</taxon>
        <taxon>Pseudomonadota</taxon>
        <taxon>Alphaproteobacteria</taxon>
        <taxon>Hyphomicrobiales</taxon>
        <taxon>Rhizobiaceae</taxon>
        <taxon>Rhizobium/Agrobacterium group</taxon>
        <taxon>Rhizobium</taxon>
    </lineage>
</organism>
<evidence type="ECO:0000313" key="2">
    <source>
        <dbReference type="Proteomes" id="UP001268610"/>
    </source>
</evidence>